<feature type="region of interest" description="Disordered" evidence="1">
    <location>
        <begin position="280"/>
        <end position="299"/>
    </location>
</feature>
<dbReference type="AlphaFoldDB" id="A0A9W9K1G3"/>
<dbReference type="EMBL" id="JAPQKI010000009">
    <property type="protein sequence ID" value="KAJ5089176.1"/>
    <property type="molecule type" value="Genomic_DNA"/>
</dbReference>
<dbReference type="Proteomes" id="UP001149074">
    <property type="component" value="Unassembled WGS sequence"/>
</dbReference>
<feature type="compositionally biased region" description="Polar residues" evidence="1">
    <location>
        <begin position="103"/>
        <end position="125"/>
    </location>
</feature>
<dbReference type="OrthoDB" id="9975114at2759"/>
<reference evidence="2" key="1">
    <citation type="submission" date="2022-11" db="EMBL/GenBank/DDBJ databases">
        <authorList>
            <person name="Petersen C."/>
        </authorList>
    </citation>
    <scope>NUCLEOTIDE SEQUENCE</scope>
    <source>
        <strain evidence="2">IBT 30761</strain>
    </source>
</reference>
<feature type="compositionally biased region" description="Basic residues" evidence="1">
    <location>
        <begin position="24"/>
        <end position="45"/>
    </location>
</feature>
<feature type="compositionally biased region" description="Low complexity" evidence="1">
    <location>
        <begin position="48"/>
        <end position="77"/>
    </location>
</feature>
<protein>
    <submittedName>
        <fullName evidence="2">Uncharacterized protein</fullName>
    </submittedName>
</protein>
<dbReference type="RefSeq" id="XP_056471158.1">
    <property type="nucleotide sequence ID" value="XM_056620352.1"/>
</dbReference>
<feature type="region of interest" description="Disordered" evidence="1">
    <location>
        <begin position="489"/>
        <end position="513"/>
    </location>
</feature>
<feature type="region of interest" description="Disordered" evidence="1">
    <location>
        <begin position="1"/>
        <end position="127"/>
    </location>
</feature>
<name>A0A9W9K1G3_9EURO</name>
<accession>A0A9W9K1G3</accession>
<feature type="compositionally biased region" description="Pro residues" evidence="1">
    <location>
        <begin position="182"/>
        <end position="192"/>
    </location>
</feature>
<gene>
    <name evidence="2" type="ORF">N7532_007860</name>
</gene>
<reference evidence="2" key="2">
    <citation type="journal article" date="2023" name="IMA Fungus">
        <title>Comparative genomic study of the Penicillium genus elucidates a diverse pangenome and 15 lateral gene transfer events.</title>
        <authorList>
            <person name="Petersen C."/>
            <person name="Sorensen T."/>
            <person name="Nielsen M.R."/>
            <person name="Sondergaard T.E."/>
            <person name="Sorensen J.L."/>
            <person name="Fitzpatrick D.A."/>
            <person name="Frisvad J.C."/>
            <person name="Nielsen K.L."/>
        </authorList>
    </citation>
    <scope>NUCLEOTIDE SEQUENCE</scope>
    <source>
        <strain evidence="2">IBT 30761</strain>
    </source>
</reference>
<comment type="caution">
    <text evidence="2">The sequence shown here is derived from an EMBL/GenBank/DDBJ whole genome shotgun (WGS) entry which is preliminary data.</text>
</comment>
<dbReference type="GeneID" id="81359331"/>
<feature type="region of interest" description="Disordered" evidence="1">
    <location>
        <begin position="890"/>
        <end position="910"/>
    </location>
</feature>
<keyword evidence="3" id="KW-1185">Reference proteome</keyword>
<feature type="region of interest" description="Disordered" evidence="1">
    <location>
        <begin position="534"/>
        <end position="576"/>
    </location>
</feature>
<proteinExistence type="predicted"/>
<evidence type="ECO:0000256" key="1">
    <source>
        <dbReference type="SAM" id="MobiDB-lite"/>
    </source>
</evidence>
<feature type="compositionally biased region" description="Polar residues" evidence="1">
    <location>
        <begin position="538"/>
        <end position="563"/>
    </location>
</feature>
<feature type="region of interest" description="Disordered" evidence="1">
    <location>
        <begin position="140"/>
        <end position="234"/>
    </location>
</feature>
<sequence>MSTQMDRRSAASFASPKSPLRSIQYHRTRGRLRKSMSTRSIRKPRLPPDAVVVNPDVAKLHAAAAASSAMRSSQQHSIESRSSYDRLGGPAQIAIPRRRARSSLHQTEDSSSSCGVPTRPLTTPCPSIETEAVEKIHARERSVMLPATREPNGLDGRDSSVPSSYRRLRKAKSMFSTRQRPSPSPYGTPPLPRRNGIDLDRSPQFILPRTMRNSPSFTRGGNREGSRAIRHSKSHDTAIQLARDQFLDEIDEVDARPRRSSFFIHRRKREDKPFRKTFRVTSETSMGAKSRREQPHGRRRTFSASFKNGLKRVFGISKPVEQKTESLCGSDDAIAPTVISVAKSLVNCSASEHVGDTQELETSPLRVPRISPSRVSLATSKSRVTSWADSTVANTVLTRKTGHRQSLSLIEEHDGLNKQLPQVPSVPVDQTSPTARISASRRFNDWVDSHDLYNALMQQIGRQAVQDPNEDIVFGTVPGHRVIPERTSSAFSRRSRRTVRHVPSEESSTPGSFATALAGNSISPHKHYIRPLRYIPSPKTTSPIQPGQENRPLSANVDGTSPFSPRPRGGDSDDETGSVIVLHHGNSKTVEDSPSIYSQTTNGGTPIKDTTADHTEVPGTATIFTSERAIYRSPKRGSSSNPLKTQVQPSVDWQQWMSSQIERIESTSPTREHVREEAQFQEDDDEIFMGMMRRAPVPGNKSTGMPYITGEPGQDAMRPVEESRAVSQNNFSRPFSRASSVRTIHPSQNVDPIHPLRTPSKLLKVDSAANDVVSPPIRVLSGRDLSPMRMRTANSPSLQESPTPQRKMTEIQKRNLNADQYRRYSARRPMVAIGQPSSFRSMKSYRDFHAASNENKWQRESHDRMMEEYYKGQDGQSTVSSKHMVEMFLNSRRRPAGTETSENKPGEAFI</sequence>
<evidence type="ECO:0000313" key="2">
    <source>
        <dbReference type="EMBL" id="KAJ5089176.1"/>
    </source>
</evidence>
<organism evidence="2 3">
    <name type="scientific">Penicillium argentinense</name>
    <dbReference type="NCBI Taxonomy" id="1131581"/>
    <lineage>
        <taxon>Eukaryota</taxon>
        <taxon>Fungi</taxon>
        <taxon>Dikarya</taxon>
        <taxon>Ascomycota</taxon>
        <taxon>Pezizomycotina</taxon>
        <taxon>Eurotiomycetes</taxon>
        <taxon>Eurotiomycetidae</taxon>
        <taxon>Eurotiales</taxon>
        <taxon>Aspergillaceae</taxon>
        <taxon>Penicillium</taxon>
    </lineage>
</organism>
<feature type="compositionally biased region" description="Basic and acidic residues" evidence="1">
    <location>
        <begin position="901"/>
        <end position="910"/>
    </location>
</feature>
<evidence type="ECO:0000313" key="3">
    <source>
        <dbReference type="Proteomes" id="UP001149074"/>
    </source>
</evidence>